<keyword evidence="1" id="KW-0472">Membrane</keyword>
<reference evidence="2 3" key="1">
    <citation type="journal article" date="2016" name="Nat. Commun.">
        <title>Thousands of microbial genomes shed light on interconnected biogeochemical processes in an aquifer system.</title>
        <authorList>
            <person name="Anantharaman K."/>
            <person name="Brown C.T."/>
            <person name="Hug L.A."/>
            <person name="Sharon I."/>
            <person name="Castelle C.J."/>
            <person name="Probst A.J."/>
            <person name="Thomas B.C."/>
            <person name="Singh A."/>
            <person name="Wilkins M.J."/>
            <person name="Karaoz U."/>
            <person name="Brodie E.L."/>
            <person name="Williams K.H."/>
            <person name="Hubbard S.S."/>
            <person name="Banfield J.F."/>
        </authorList>
    </citation>
    <scope>NUCLEOTIDE SEQUENCE [LARGE SCALE GENOMIC DNA]</scope>
</reference>
<dbReference type="Proteomes" id="UP000177810">
    <property type="component" value="Unassembled WGS sequence"/>
</dbReference>
<comment type="caution">
    <text evidence="2">The sequence shown here is derived from an EMBL/GenBank/DDBJ whole genome shotgun (WGS) entry which is preliminary data.</text>
</comment>
<dbReference type="STRING" id="1801990.A2V69_03210"/>
<keyword evidence="1" id="KW-0812">Transmembrane</keyword>
<gene>
    <name evidence="2" type="ORF">A2V69_03210</name>
</gene>
<keyword evidence="1" id="KW-1133">Transmembrane helix</keyword>
<accession>A0A1G2F5A4</accession>
<evidence type="ECO:0000313" key="3">
    <source>
        <dbReference type="Proteomes" id="UP000177810"/>
    </source>
</evidence>
<sequence length="120" mass="13458">MTVISLAHSNIIRLQAHASCRYPKKVKTKKLLVMFLIFAIGLFGLTYVLQVNSITSNGYKIRSLKNQLSELDDQNKVLQVSISDLKSINVLQIKSESFGMMKAQEVEYLALPPADVAMTR</sequence>
<name>A0A1G2F5A4_9BACT</name>
<dbReference type="EMBL" id="MHMT01000013">
    <property type="protein sequence ID" value="OGZ32810.1"/>
    <property type="molecule type" value="Genomic_DNA"/>
</dbReference>
<dbReference type="AlphaFoldDB" id="A0A1G2F5A4"/>
<feature type="transmembrane region" description="Helical" evidence="1">
    <location>
        <begin position="31"/>
        <end position="49"/>
    </location>
</feature>
<proteinExistence type="predicted"/>
<evidence type="ECO:0008006" key="4">
    <source>
        <dbReference type="Google" id="ProtNLM"/>
    </source>
</evidence>
<evidence type="ECO:0000256" key="1">
    <source>
        <dbReference type="SAM" id="Phobius"/>
    </source>
</evidence>
<organism evidence="2 3">
    <name type="scientific">Candidatus Portnoybacteria bacterium RBG_13_40_8</name>
    <dbReference type="NCBI Taxonomy" id="1801990"/>
    <lineage>
        <taxon>Bacteria</taxon>
        <taxon>Candidatus Portnoyibacteriota</taxon>
    </lineage>
</organism>
<evidence type="ECO:0000313" key="2">
    <source>
        <dbReference type="EMBL" id="OGZ32810.1"/>
    </source>
</evidence>
<protein>
    <recommendedName>
        <fullName evidence="4">Cell division protein FtsL</fullName>
    </recommendedName>
</protein>